<proteinExistence type="predicted"/>
<dbReference type="Proteomes" id="UP000585614">
    <property type="component" value="Unassembled WGS sequence"/>
</dbReference>
<evidence type="ECO:0000313" key="3">
    <source>
        <dbReference type="Proteomes" id="UP000585614"/>
    </source>
</evidence>
<sequence>MSCVFMWGAGAETLPDTLHDTWRSRQDPLHYTWRSEQGLPHDKWHSEQGMVSAKALRKAMERFVRVRAQLQEAREERHREWEARSAWETQASSWHTTFLAMEGVALIVMTCCGLRIRWLWTSYKEASTHSGTCHGEQDSDQVGMESDSGQEGGWPPHSVWCPVATVLRSWTPKEGWEDMDGSPASVERALQDLAERLPEEEKATAGRVGWLFLTALSLNMENALNEMAQVPDQVSRLEALEARVCLLEEGPHSGDSEAEAEEASGDNVAPNPQARPILKQRVKREQPMGPGGVAAGNPAVTEFTTCTPYTPTELQELGRQYRQSPGEPVSA</sequence>
<comment type="caution">
    <text evidence="2">The sequence shown here is derived from an EMBL/GenBank/DDBJ whole genome shotgun (WGS) entry which is preliminary data.</text>
</comment>
<feature type="region of interest" description="Disordered" evidence="1">
    <location>
        <begin position="129"/>
        <end position="155"/>
    </location>
</feature>
<evidence type="ECO:0000256" key="1">
    <source>
        <dbReference type="SAM" id="MobiDB-lite"/>
    </source>
</evidence>
<name>A0A7J7ZQF4_RHIFE</name>
<reference evidence="2 3" key="1">
    <citation type="journal article" date="2020" name="Nature">
        <title>Six reference-quality genomes reveal evolution of bat adaptations.</title>
        <authorList>
            <person name="Jebb D."/>
            <person name="Huang Z."/>
            <person name="Pippel M."/>
            <person name="Hughes G.M."/>
            <person name="Lavrichenko K."/>
            <person name="Devanna P."/>
            <person name="Winkler S."/>
            <person name="Jermiin L.S."/>
            <person name="Skirmuntt E.C."/>
            <person name="Katzourakis A."/>
            <person name="Burkitt-Gray L."/>
            <person name="Ray D.A."/>
            <person name="Sullivan K.A.M."/>
            <person name="Roscito J.G."/>
            <person name="Kirilenko B.M."/>
            <person name="Davalos L.M."/>
            <person name="Corthals A.P."/>
            <person name="Power M.L."/>
            <person name="Jones G."/>
            <person name="Ransome R.D."/>
            <person name="Dechmann D.K.N."/>
            <person name="Locatelli A.G."/>
            <person name="Puechmaille S.J."/>
            <person name="Fedrigo O."/>
            <person name="Jarvis E.D."/>
            <person name="Hiller M."/>
            <person name="Vernes S.C."/>
            <person name="Myers E.W."/>
            <person name="Teeling E.C."/>
        </authorList>
    </citation>
    <scope>NUCLEOTIDE SEQUENCE [LARGE SCALE GENOMIC DNA]</scope>
    <source>
        <strain evidence="2">MRhiFer1</strain>
        <tissue evidence="2">Lung</tissue>
    </source>
</reference>
<gene>
    <name evidence="2" type="ORF">mRhiFer1_009551</name>
</gene>
<dbReference type="EMBL" id="JACAGC010000003">
    <property type="protein sequence ID" value="KAF6376358.1"/>
    <property type="molecule type" value="Genomic_DNA"/>
</dbReference>
<protein>
    <submittedName>
        <fullName evidence="2">Uncharacterized protein</fullName>
    </submittedName>
</protein>
<organism evidence="2 3">
    <name type="scientific">Rhinolophus ferrumequinum</name>
    <name type="common">Greater horseshoe bat</name>
    <dbReference type="NCBI Taxonomy" id="59479"/>
    <lineage>
        <taxon>Eukaryota</taxon>
        <taxon>Metazoa</taxon>
        <taxon>Chordata</taxon>
        <taxon>Craniata</taxon>
        <taxon>Vertebrata</taxon>
        <taxon>Euteleostomi</taxon>
        <taxon>Mammalia</taxon>
        <taxon>Eutheria</taxon>
        <taxon>Laurasiatheria</taxon>
        <taxon>Chiroptera</taxon>
        <taxon>Yinpterochiroptera</taxon>
        <taxon>Rhinolophoidea</taxon>
        <taxon>Rhinolophidae</taxon>
        <taxon>Rhinolophinae</taxon>
        <taxon>Rhinolophus</taxon>
    </lineage>
</organism>
<feature type="region of interest" description="Disordered" evidence="1">
    <location>
        <begin position="251"/>
        <end position="331"/>
    </location>
</feature>
<accession>A0A7J7ZQF4</accession>
<evidence type="ECO:0000313" key="2">
    <source>
        <dbReference type="EMBL" id="KAF6376358.1"/>
    </source>
</evidence>
<feature type="compositionally biased region" description="Low complexity" evidence="1">
    <location>
        <begin position="295"/>
        <end position="313"/>
    </location>
</feature>
<dbReference type="AlphaFoldDB" id="A0A7J7ZQF4"/>